<dbReference type="RefSeq" id="WP_283345187.1">
    <property type="nucleotide sequence ID" value="NZ_JASHIF010000011.1"/>
</dbReference>
<comment type="subcellular location">
    <subcellularLocation>
        <location evidence="2">Cytoplasm</location>
    </subcellularLocation>
</comment>
<gene>
    <name evidence="2" type="primary">cutC</name>
    <name evidence="3" type="ORF">QM524_14900</name>
</gene>
<dbReference type="PANTHER" id="PTHR12598:SF0">
    <property type="entry name" value="COPPER HOMEOSTASIS PROTEIN CUTC HOMOLOG"/>
    <property type="match status" value="1"/>
</dbReference>
<dbReference type="Pfam" id="PF03932">
    <property type="entry name" value="CutC"/>
    <property type="match status" value="1"/>
</dbReference>
<comment type="similarity">
    <text evidence="1 2">Belongs to the CutC family.</text>
</comment>
<keyword evidence="4" id="KW-1185">Reference proteome</keyword>
<dbReference type="Gene3D" id="3.20.20.380">
    <property type="entry name" value="Copper homeostasis (CutC) domain"/>
    <property type="match status" value="1"/>
</dbReference>
<evidence type="ECO:0000313" key="4">
    <source>
        <dbReference type="Proteomes" id="UP001236507"/>
    </source>
</evidence>
<accession>A0ABT6YAD4</accession>
<dbReference type="HAMAP" id="MF_00795">
    <property type="entry name" value="CutC"/>
    <property type="match status" value="1"/>
</dbReference>
<reference evidence="3 4" key="1">
    <citation type="submission" date="2023-05" db="EMBL/GenBank/DDBJ databases">
        <title>Novel species of genus Flectobacillus isolated from stream in China.</title>
        <authorList>
            <person name="Lu H."/>
        </authorList>
    </citation>
    <scope>NUCLEOTIDE SEQUENCE [LARGE SCALE GENOMIC DNA]</scope>
    <source>
        <strain evidence="3 4">KCTC 42575</strain>
    </source>
</reference>
<dbReference type="EMBL" id="JASHIF010000011">
    <property type="protein sequence ID" value="MDI9860500.1"/>
    <property type="molecule type" value="Genomic_DNA"/>
</dbReference>
<dbReference type="InterPro" id="IPR036822">
    <property type="entry name" value="CutC-like_dom_sf"/>
</dbReference>
<proteinExistence type="inferred from homology"/>
<evidence type="ECO:0000256" key="1">
    <source>
        <dbReference type="ARBA" id="ARBA00007768"/>
    </source>
</evidence>
<dbReference type="InterPro" id="IPR005627">
    <property type="entry name" value="CutC-like"/>
</dbReference>
<keyword evidence="2" id="KW-0963">Cytoplasm</keyword>
<evidence type="ECO:0000256" key="2">
    <source>
        <dbReference type="HAMAP-Rule" id="MF_00795"/>
    </source>
</evidence>
<protein>
    <recommendedName>
        <fullName evidence="2">PF03932 family protein CutC</fullName>
    </recommendedName>
</protein>
<evidence type="ECO:0000313" key="3">
    <source>
        <dbReference type="EMBL" id="MDI9860500.1"/>
    </source>
</evidence>
<dbReference type="SUPFAM" id="SSF110395">
    <property type="entry name" value="CutC-like"/>
    <property type="match status" value="1"/>
</dbReference>
<comment type="caution">
    <text evidence="3">The sequence shown here is derived from an EMBL/GenBank/DDBJ whole genome shotgun (WGS) entry which is preliminary data.</text>
</comment>
<dbReference type="PANTHER" id="PTHR12598">
    <property type="entry name" value="COPPER HOMEOSTASIS PROTEIN CUTC"/>
    <property type="match status" value="1"/>
</dbReference>
<dbReference type="Proteomes" id="UP001236507">
    <property type="component" value="Unassembled WGS sequence"/>
</dbReference>
<organism evidence="3 4">
    <name type="scientific">Flectobacillus roseus</name>
    <dbReference type="NCBI Taxonomy" id="502259"/>
    <lineage>
        <taxon>Bacteria</taxon>
        <taxon>Pseudomonadati</taxon>
        <taxon>Bacteroidota</taxon>
        <taxon>Cytophagia</taxon>
        <taxon>Cytophagales</taxon>
        <taxon>Flectobacillaceae</taxon>
        <taxon>Flectobacillus</taxon>
    </lineage>
</organism>
<sequence length="245" mass="26573">MKIEICAYSLESCIAAEQGGANRIELCASPYEGGTTPSAGLIQLAKQHTSIEVHVMIRPRGSDFCYSALEIEQMKQDMLVAKQLGADGFVLGILEKNGRVNVEQTKAFVELAHPLPVTFHRAIDMTPDYLQALEDVIEAGCKRILTSGQKNLAEEGAENLKALIKQANGRIEVMIGSGVNVRNALKLAALGADALHFTGKSTRDSEMEFRKEDIAMGGLSEVPEYGVMYSNVEKIRAVVALFKSA</sequence>
<name>A0ABT6YAD4_9BACT</name>
<comment type="caution">
    <text evidence="2">Once thought to be involved in copper homeostasis, experiments in E.coli have shown this is not the case.</text>
</comment>